<evidence type="ECO:0000313" key="3">
    <source>
        <dbReference type="Proteomes" id="UP001177003"/>
    </source>
</evidence>
<dbReference type="InterPro" id="IPR027417">
    <property type="entry name" value="P-loop_NTPase"/>
</dbReference>
<dbReference type="Gene3D" id="3.40.50.300">
    <property type="entry name" value="P-loop containing nucleotide triphosphate hydrolases"/>
    <property type="match status" value="1"/>
</dbReference>
<organism evidence="2 3">
    <name type="scientific">Lactuca saligna</name>
    <name type="common">Willowleaf lettuce</name>
    <dbReference type="NCBI Taxonomy" id="75948"/>
    <lineage>
        <taxon>Eukaryota</taxon>
        <taxon>Viridiplantae</taxon>
        <taxon>Streptophyta</taxon>
        <taxon>Embryophyta</taxon>
        <taxon>Tracheophyta</taxon>
        <taxon>Spermatophyta</taxon>
        <taxon>Magnoliopsida</taxon>
        <taxon>eudicotyledons</taxon>
        <taxon>Gunneridae</taxon>
        <taxon>Pentapetalae</taxon>
        <taxon>asterids</taxon>
        <taxon>campanulids</taxon>
        <taxon>Asterales</taxon>
        <taxon>Asteraceae</taxon>
        <taxon>Cichorioideae</taxon>
        <taxon>Cichorieae</taxon>
        <taxon>Lactucinae</taxon>
        <taxon>Lactuca</taxon>
    </lineage>
</organism>
<accession>A0AA35YT92</accession>
<gene>
    <name evidence="2" type="ORF">LSALG_LOCUS19306</name>
</gene>
<protein>
    <submittedName>
        <fullName evidence="2">Uncharacterized protein</fullName>
    </submittedName>
</protein>
<dbReference type="InterPro" id="IPR015421">
    <property type="entry name" value="PyrdxlP-dep_Trfase_major"/>
</dbReference>
<dbReference type="EMBL" id="OX465080">
    <property type="protein sequence ID" value="CAI9279512.1"/>
    <property type="molecule type" value="Genomic_DNA"/>
</dbReference>
<reference evidence="2" key="1">
    <citation type="submission" date="2023-04" db="EMBL/GenBank/DDBJ databases">
        <authorList>
            <person name="Vijverberg K."/>
            <person name="Xiong W."/>
            <person name="Schranz E."/>
        </authorList>
    </citation>
    <scope>NUCLEOTIDE SEQUENCE</scope>
</reference>
<dbReference type="AlphaFoldDB" id="A0AA35YT92"/>
<sequence length="241" mass="26619">MLVEGLGAPVGSVIVRTKSFIDTARILRKTLGGGISSLYNCLEEALQSSKDLDLGPVDDDLVEVLGKMQVLACLLAHLYTGQKLQDGSTSINIIQKLVNCFNDPSKDEFAFLFGSKVGGCDLNLIVLEASDQSSQPRRKLFVPGFTASPTVIDFYSPLQQHSLHYDPARQRSSPSPPFHGFSLPSRKQTLNDGHRSVETHRHVSVEVCHVIGHQVFDDAFVITFRDITRSVILMKYMFLIA</sequence>
<dbReference type="Proteomes" id="UP001177003">
    <property type="component" value="Chromosome 4"/>
</dbReference>
<evidence type="ECO:0000313" key="2">
    <source>
        <dbReference type="EMBL" id="CAI9279512.1"/>
    </source>
</evidence>
<name>A0AA35YT92_LACSI</name>
<feature type="region of interest" description="Disordered" evidence="1">
    <location>
        <begin position="165"/>
        <end position="184"/>
    </location>
</feature>
<keyword evidence="3" id="KW-1185">Reference proteome</keyword>
<evidence type="ECO:0000256" key="1">
    <source>
        <dbReference type="SAM" id="MobiDB-lite"/>
    </source>
</evidence>
<proteinExistence type="predicted"/>
<dbReference type="Gene3D" id="3.40.640.10">
    <property type="entry name" value="Type I PLP-dependent aspartate aminotransferase-like (Major domain)"/>
    <property type="match status" value="1"/>
</dbReference>